<reference evidence="2" key="1">
    <citation type="submission" date="2023-07" db="EMBL/GenBank/DDBJ databases">
        <authorList>
            <consortium name="AG Swart"/>
            <person name="Singh M."/>
            <person name="Singh A."/>
            <person name="Seah K."/>
            <person name="Emmerich C."/>
        </authorList>
    </citation>
    <scope>NUCLEOTIDE SEQUENCE</scope>
    <source>
        <strain evidence="2">DP1</strain>
    </source>
</reference>
<feature type="compositionally biased region" description="Basic and acidic residues" evidence="1">
    <location>
        <begin position="188"/>
        <end position="203"/>
    </location>
</feature>
<comment type="caution">
    <text evidence="2">The sequence shown here is derived from an EMBL/GenBank/DDBJ whole genome shotgun (WGS) entry which is preliminary data.</text>
</comment>
<accession>A0AAD1X413</accession>
<feature type="compositionally biased region" description="Polar residues" evidence="1">
    <location>
        <begin position="249"/>
        <end position="267"/>
    </location>
</feature>
<protein>
    <submittedName>
        <fullName evidence="2">Uncharacterized protein</fullName>
    </submittedName>
</protein>
<organism evidence="2 3">
    <name type="scientific">Euplotes crassus</name>
    <dbReference type="NCBI Taxonomy" id="5936"/>
    <lineage>
        <taxon>Eukaryota</taxon>
        <taxon>Sar</taxon>
        <taxon>Alveolata</taxon>
        <taxon>Ciliophora</taxon>
        <taxon>Intramacronucleata</taxon>
        <taxon>Spirotrichea</taxon>
        <taxon>Hypotrichia</taxon>
        <taxon>Euplotida</taxon>
        <taxon>Euplotidae</taxon>
        <taxon>Moneuplotes</taxon>
    </lineage>
</organism>
<feature type="region of interest" description="Disordered" evidence="1">
    <location>
        <begin position="181"/>
        <end position="218"/>
    </location>
</feature>
<dbReference type="AlphaFoldDB" id="A0AAD1X413"/>
<sequence length="547" mass="64177">MKAMRTFMERNKGNKDYGTVQDPRGYIMDSLFDISKDQSNEKLNKATKYLRNLSFDAHDKNNLLDQIEEAEISYDLFQRKLDKQESFKLAKQAKKAKYCRKRIVVPQGNFNKIDPYERNILDKLQKKQHIILKDIKFTDDIYYNYTKRQLYNKKQILDKQKFLKDIEEIRLSVTRNRERVCKQKAAKKKEDGQDRNDSCEKNHKSSNISSIKNSSIFEHNENTINRQIQENNRRNIPSAHKIGDVQLGSGVNSKQRRTTSPNRNSSILKKHQRGDPKHNLSESNQDISNMRGSKNFIRRNKLQVLLKNRLINSTNQKVRAKTTKTFRRANKSGLVKPFANTQRNSQIKSAIPDSLRSLKKEGKTMNMTHDDLGFPKKQKLFTILEPNFNKNSRMNSSLSLSKTCEHPDDNLQRSSRKGPVSFYKSKTHKAKKLRSKIYSIYKACDDATTQGKEDMKILLFERFQNNIRRKEFCKTLSLMETLNFATTNSFKTMHDYMKEDHDQIIQNQLSIMEDYNTGKGDPSRIVARIERATKTHKNWSKKKTRCY</sequence>
<gene>
    <name evidence="2" type="ORF">ECRASSUSDP1_LOCUS3585</name>
</gene>
<name>A0AAD1X413_EUPCR</name>
<feature type="compositionally biased region" description="Low complexity" evidence="1">
    <location>
        <begin position="205"/>
        <end position="218"/>
    </location>
</feature>
<evidence type="ECO:0000313" key="2">
    <source>
        <dbReference type="EMBL" id="CAI2362263.1"/>
    </source>
</evidence>
<feature type="compositionally biased region" description="Polar residues" evidence="1">
    <location>
        <begin position="281"/>
        <end position="291"/>
    </location>
</feature>
<proteinExistence type="predicted"/>
<evidence type="ECO:0000313" key="3">
    <source>
        <dbReference type="Proteomes" id="UP001295684"/>
    </source>
</evidence>
<dbReference type="Proteomes" id="UP001295684">
    <property type="component" value="Unassembled WGS sequence"/>
</dbReference>
<feature type="region of interest" description="Disordered" evidence="1">
    <location>
        <begin position="231"/>
        <end position="291"/>
    </location>
</feature>
<evidence type="ECO:0000256" key="1">
    <source>
        <dbReference type="SAM" id="MobiDB-lite"/>
    </source>
</evidence>
<keyword evidence="3" id="KW-1185">Reference proteome</keyword>
<dbReference type="EMBL" id="CAMPGE010003427">
    <property type="protein sequence ID" value="CAI2362263.1"/>
    <property type="molecule type" value="Genomic_DNA"/>
</dbReference>